<name>A0A6J6S469_9ZZZZ</name>
<sequence>MLVSHRRLQNRRLQTGTVLLLLAGAIALGSCSSQGTASVESTPTTQSKAGTTPTSYSQADPVPSADMTEIWTKMGFTTKQAECLTEKMKDLSDKIDPNNPTGNLSENQALIQGLMQDCNINEATLNSLGQN</sequence>
<evidence type="ECO:0000313" key="3">
    <source>
        <dbReference type="EMBL" id="CAB4729492.1"/>
    </source>
</evidence>
<feature type="compositionally biased region" description="Polar residues" evidence="1">
    <location>
        <begin position="33"/>
        <end position="58"/>
    </location>
</feature>
<dbReference type="EMBL" id="CAEZYU010000005">
    <property type="protein sequence ID" value="CAB4729492.1"/>
    <property type="molecule type" value="Genomic_DNA"/>
</dbReference>
<evidence type="ECO:0000313" key="2">
    <source>
        <dbReference type="EMBL" id="CAB4531053.1"/>
    </source>
</evidence>
<dbReference type="EMBL" id="CAEZSF010000018">
    <property type="protein sequence ID" value="CAB4531053.1"/>
    <property type="molecule type" value="Genomic_DNA"/>
</dbReference>
<proteinExistence type="predicted"/>
<reference evidence="3" key="1">
    <citation type="submission" date="2020-05" db="EMBL/GenBank/DDBJ databases">
        <authorList>
            <person name="Chiriac C."/>
            <person name="Salcher M."/>
            <person name="Ghai R."/>
            <person name="Kavagutti S V."/>
        </authorList>
    </citation>
    <scope>NUCLEOTIDE SEQUENCE</scope>
</reference>
<gene>
    <name evidence="2" type="ORF">UFOPK1358_00338</name>
    <name evidence="3" type="ORF">UFOPK2766_00214</name>
    <name evidence="4" type="ORF">UFOPK3519_00001</name>
</gene>
<dbReference type="PROSITE" id="PS51257">
    <property type="entry name" value="PROKAR_LIPOPROTEIN"/>
    <property type="match status" value="1"/>
</dbReference>
<feature type="region of interest" description="Disordered" evidence="1">
    <location>
        <begin position="33"/>
        <end position="63"/>
    </location>
</feature>
<protein>
    <submittedName>
        <fullName evidence="3">Unannotated protein</fullName>
    </submittedName>
</protein>
<evidence type="ECO:0000313" key="4">
    <source>
        <dbReference type="EMBL" id="CAB4888180.1"/>
    </source>
</evidence>
<dbReference type="EMBL" id="CAFBMG010000001">
    <property type="protein sequence ID" value="CAB4888180.1"/>
    <property type="molecule type" value="Genomic_DNA"/>
</dbReference>
<evidence type="ECO:0000256" key="1">
    <source>
        <dbReference type="SAM" id="MobiDB-lite"/>
    </source>
</evidence>
<dbReference type="AlphaFoldDB" id="A0A6J6S469"/>
<accession>A0A6J6S469</accession>
<organism evidence="3">
    <name type="scientific">freshwater metagenome</name>
    <dbReference type="NCBI Taxonomy" id="449393"/>
    <lineage>
        <taxon>unclassified sequences</taxon>
        <taxon>metagenomes</taxon>
        <taxon>ecological metagenomes</taxon>
    </lineage>
</organism>